<dbReference type="EMBL" id="CM046121">
    <property type="protein sequence ID" value="KAI8434048.1"/>
    <property type="molecule type" value="Genomic_DNA"/>
</dbReference>
<sequence>METRAIDSIIKDNLSPEQLKEFNRIYYGREDHCELSLKESTTLACNEDGFDVAAYSIPAAKEETRPPRLVKLGLVQHSIVLLTDQPIKLQRDAIFRKIEKFVQTAAEEGVQILCLEETWSMPFFLGTREKDRWSEFAESAENGPSVSFLSKLAMKHGMVIISPILERESSSVWWNTAVVIDENGKVMGKHRKNHLPSVGSFSETSFYSPGNTGHPVFETKFGKIAINICYGRHQALNWLMFALNGAEIVFNPAATISEFGESFWGIEARNAAVANSYFTCSINRVGTEEFSLQNGIDKIIRTYYGSSYITAPNGCRTPSLSRTRDGILIAEVDLNLCRQSILAYNGGAVVAMKGQDCVAIATDKRFGIQAQTVSTNFPKVYRMGPSLYVGLPGLATDTQTVFQRLQFRMNLYELKENRVMSPKTFSAMLSNLLYERRFGPYFIEPVIAGLDPYTSKPYVCNMDVIGCPNEPEDFAVSGTCAEQLYGMCEALWEPNLKPDELFETISQALVNAADRDAISGWGAVVYIIEKDKITEKHVKTRMD</sequence>
<protein>
    <submittedName>
        <fullName evidence="1">Uncharacterized protein</fullName>
    </submittedName>
</protein>
<proteinExistence type="predicted"/>
<comment type="caution">
    <text evidence="1">The sequence shown here is derived from an EMBL/GenBank/DDBJ whole genome shotgun (WGS) entry which is preliminary data.</text>
</comment>
<accession>A0ACC0KCM3</accession>
<name>A0ACC0KCM3_CHOFU</name>
<evidence type="ECO:0000313" key="1">
    <source>
        <dbReference type="EMBL" id="KAI8434048.1"/>
    </source>
</evidence>
<keyword evidence="2" id="KW-1185">Reference proteome</keyword>
<reference evidence="1 2" key="1">
    <citation type="journal article" date="2022" name="Genome Biol. Evol.">
        <title>The Spruce Budworm Genome: Reconstructing the Evolutionary History of Antifreeze Proteins.</title>
        <authorList>
            <person name="Beliveau C."/>
            <person name="Gagne P."/>
            <person name="Picq S."/>
            <person name="Vernygora O."/>
            <person name="Keeling C.I."/>
            <person name="Pinkney K."/>
            <person name="Doucet D."/>
            <person name="Wen F."/>
            <person name="Johnston J.S."/>
            <person name="Maaroufi H."/>
            <person name="Boyle B."/>
            <person name="Laroche J."/>
            <person name="Dewar K."/>
            <person name="Juretic N."/>
            <person name="Blackburn G."/>
            <person name="Nisole A."/>
            <person name="Brunet B."/>
            <person name="Brandao M."/>
            <person name="Lumley L."/>
            <person name="Duan J."/>
            <person name="Quan G."/>
            <person name="Lucarotti C.J."/>
            <person name="Roe A.D."/>
            <person name="Sperling F.A.H."/>
            <person name="Levesque R.C."/>
            <person name="Cusson M."/>
        </authorList>
    </citation>
    <scope>NUCLEOTIDE SEQUENCE [LARGE SCALE GENOMIC DNA]</scope>
    <source>
        <strain evidence="1">Glfc:IPQL:Cfum</strain>
    </source>
</reference>
<evidence type="ECO:0000313" key="2">
    <source>
        <dbReference type="Proteomes" id="UP001064048"/>
    </source>
</evidence>
<gene>
    <name evidence="1" type="ORF">MSG28_012198</name>
</gene>
<dbReference type="Proteomes" id="UP001064048">
    <property type="component" value="Chromosome 21"/>
</dbReference>
<organism evidence="1 2">
    <name type="scientific">Choristoneura fumiferana</name>
    <name type="common">Spruce budworm moth</name>
    <name type="synonym">Archips fumiferana</name>
    <dbReference type="NCBI Taxonomy" id="7141"/>
    <lineage>
        <taxon>Eukaryota</taxon>
        <taxon>Metazoa</taxon>
        <taxon>Ecdysozoa</taxon>
        <taxon>Arthropoda</taxon>
        <taxon>Hexapoda</taxon>
        <taxon>Insecta</taxon>
        <taxon>Pterygota</taxon>
        <taxon>Neoptera</taxon>
        <taxon>Endopterygota</taxon>
        <taxon>Lepidoptera</taxon>
        <taxon>Glossata</taxon>
        <taxon>Ditrysia</taxon>
        <taxon>Tortricoidea</taxon>
        <taxon>Tortricidae</taxon>
        <taxon>Tortricinae</taxon>
        <taxon>Choristoneura</taxon>
    </lineage>
</organism>